<reference evidence="1 2" key="1">
    <citation type="journal article" date="2011" name="PLoS ONE">
        <title>The complete genome sequence of Thermoproteus tenax: a physiologically versatile member of the Crenarchaeota.</title>
        <authorList>
            <person name="Siebers B."/>
            <person name="Zaparty M."/>
            <person name="Raddatz G."/>
            <person name="Tjaden B."/>
            <person name="Albers S.V."/>
            <person name="Bell S.D."/>
            <person name="Blombach F."/>
            <person name="Kletzin A."/>
            <person name="Kyrpides N."/>
            <person name="Lanz C."/>
            <person name="Plagens A."/>
            <person name="Rampp M."/>
            <person name="Rosinus A."/>
            <person name="von Jan M."/>
            <person name="Makarova K.S."/>
            <person name="Klenk H.P."/>
            <person name="Schuster S.C."/>
            <person name="Hensel R."/>
        </authorList>
    </citation>
    <scope>NUCLEOTIDE SEQUENCE [LARGE SCALE GENOMIC DNA]</scope>
    <source>
        <strain evidence="2">ATCC 35583 / DSM 2078 / JCM 9277 / NBRC 100435 / Kra 1</strain>
    </source>
</reference>
<dbReference type="RefSeq" id="WP_014127526.1">
    <property type="nucleotide sequence ID" value="NC_016070.1"/>
</dbReference>
<protein>
    <submittedName>
        <fullName evidence="1">Uncharacterized protein</fullName>
    </submittedName>
</protein>
<dbReference type="Proteomes" id="UP000002654">
    <property type="component" value="Chromosome"/>
</dbReference>
<dbReference type="PATRIC" id="fig|768679.9.peg.1671"/>
<evidence type="ECO:0000313" key="2">
    <source>
        <dbReference type="Proteomes" id="UP000002654"/>
    </source>
</evidence>
<accession>G4RL27</accession>
<keyword evidence="2" id="KW-1185">Reference proteome</keyword>
<dbReference type="AlphaFoldDB" id="G4RL27"/>
<dbReference type="EMBL" id="FN869859">
    <property type="protein sequence ID" value="CCC82272.1"/>
    <property type="molecule type" value="Genomic_DNA"/>
</dbReference>
<dbReference type="HOGENOM" id="CLU_2476155_0_0_2"/>
<dbReference type="GeneID" id="11262530"/>
<proteinExistence type="predicted"/>
<evidence type="ECO:0000313" key="1">
    <source>
        <dbReference type="EMBL" id="CCC82272.1"/>
    </source>
</evidence>
<dbReference type="PaxDb" id="768679-TTX_1651"/>
<organism evidence="1 2">
    <name type="scientific">Thermoproteus tenax (strain ATCC 35583 / DSM 2078 / JCM 9277 / NBRC 100435 / Kra 1)</name>
    <dbReference type="NCBI Taxonomy" id="768679"/>
    <lineage>
        <taxon>Archaea</taxon>
        <taxon>Thermoproteota</taxon>
        <taxon>Thermoprotei</taxon>
        <taxon>Thermoproteales</taxon>
        <taxon>Thermoproteaceae</taxon>
        <taxon>Thermoproteus</taxon>
    </lineage>
</organism>
<dbReference type="KEGG" id="ttn:TTX_1651"/>
<dbReference type="OrthoDB" id="28298at2157"/>
<name>G4RL27_THETK</name>
<gene>
    <name evidence="1" type="ordered locus">TTX_1651</name>
</gene>
<dbReference type="STRING" id="768679.TTX_1651"/>
<dbReference type="eggNOG" id="arCOG05673">
    <property type="taxonomic scope" value="Archaea"/>
</dbReference>
<sequence length="104" mass="12149">MAKKDCLIVYLDYCSKRSPYREEMGKILRYARINALRLILITRCTALELELQDLRQLSNDNMEFPVRLYEDASAEDVAKLEKCATFDVKTVDEINISWPVKIET</sequence>